<feature type="region of interest" description="Disordered" evidence="10">
    <location>
        <begin position="1"/>
        <end position="241"/>
    </location>
</feature>
<feature type="compositionally biased region" description="Basic and acidic residues" evidence="10">
    <location>
        <begin position="398"/>
        <end position="408"/>
    </location>
</feature>
<dbReference type="SUPFAM" id="SSF52833">
    <property type="entry name" value="Thioredoxin-like"/>
    <property type="match status" value="1"/>
</dbReference>
<dbReference type="CDD" id="cd03017">
    <property type="entry name" value="PRX_BCP"/>
    <property type="match status" value="1"/>
</dbReference>
<feature type="domain" description="Thioredoxin" evidence="11">
    <location>
        <begin position="233"/>
        <end position="393"/>
    </location>
</feature>
<evidence type="ECO:0000256" key="6">
    <source>
        <dbReference type="ARBA" id="ARBA00023284"/>
    </source>
</evidence>
<dbReference type="GO" id="GO:0008379">
    <property type="term" value="F:thioredoxin peroxidase activity"/>
    <property type="evidence" value="ECO:0007669"/>
    <property type="project" value="TreeGrafter"/>
</dbReference>
<feature type="region of interest" description="Disordered" evidence="10">
    <location>
        <begin position="424"/>
        <end position="445"/>
    </location>
</feature>
<dbReference type="GO" id="GO:0045454">
    <property type="term" value="P:cell redox homeostasis"/>
    <property type="evidence" value="ECO:0007669"/>
    <property type="project" value="TreeGrafter"/>
</dbReference>
<evidence type="ECO:0000256" key="10">
    <source>
        <dbReference type="SAM" id="MobiDB-lite"/>
    </source>
</evidence>
<evidence type="ECO:0000256" key="3">
    <source>
        <dbReference type="ARBA" id="ARBA00022862"/>
    </source>
</evidence>
<evidence type="ECO:0000256" key="9">
    <source>
        <dbReference type="ARBA" id="ARBA00049091"/>
    </source>
</evidence>
<evidence type="ECO:0000313" key="12">
    <source>
        <dbReference type="EMBL" id="KAJ6264331.1"/>
    </source>
</evidence>
<dbReference type="EC" id="1.11.1.24" evidence="1"/>
<dbReference type="InterPro" id="IPR000866">
    <property type="entry name" value="AhpC/TSA"/>
</dbReference>
<name>A0AAD6J7X6_DREDA</name>
<keyword evidence="5" id="KW-1015">Disulfide bond</keyword>
<accession>A0AAD6J7X6</accession>
<evidence type="ECO:0000256" key="2">
    <source>
        <dbReference type="ARBA" id="ARBA00022559"/>
    </source>
</evidence>
<keyword evidence="3" id="KW-0049">Antioxidant</keyword>
<proteinExistence type="inferred from homology"/>
<evidence type="ECO:0000313" key="13">
    <source>
        <dbReference type="Proteomes" id="UP001221413"/>
    </source>
</evidence>
<keyword evidence="13" id="KW-1185">Reference proteome</keyword>
<dbReference type="EMBL" id="JAQGDS010000001">
    <property type="protein sequence ID" value="KAJ6264331.1"/>
    <property type="molecule type" value="Genomic_DNA"/>
</dbReference>
<protein>
    <recommendedName>
        <fullName evidence="1">thioredoxin-dependent peroxiredoxin</fullName>
        <ecNumber evidence="1">1.11.1.24</ecNumber>
    </recommendedName>
    <alternativeName>
        <fullName evidence="7">Thioredoxin peroxidase</fullName>
    </alternativeName>
</protein>
<feature type="compositionally biased region" description="Basic and acidic residues" evidence="10">
    <location>
        <begin position="192"/>
        <end position="222"/>
    </location>
</feature>
<feature type="compositionally biased region" description="Low complexity" evidence="10">
    <location>
        <begin position="180"/>
        <end position="190"/>
    </location>
</feature>
<keyword evidence="6" id="KW-0676">Redox-active center</keyword>
<comment type="catalytic activity">
    <reaction evidence="9">
        <text>a hydroperoxide + [thioredoxin]-dithiol = an alcohol + [thioredoxin]-disulfide + H2O</text>
        <dbReference type="Rhea" id="RHEA:62620"/>
        <dbReference type="Rhea" id="RHEA-COMP:10698"/>
        <dbReference type="Rhea" id="RHEA-COMP:10700"/>
        <dbReference type="ChEBI" id="CHEBI:15377"/>
        <dbReference type="ChEBI" id="CHEBI:29950"/>
        <dbReference type="ChEBI" id="CHEBI:30879"/>
        <dbReference type="ChEBI" id="CHEBI:35924"/>
        <dbReference type="ChEBI" id="CHEBI:50058"/>
        <dbReference type="EC" id="1.11.1.24"/>
    </reaction>
</comment>
<dbReference type="Gene3D" id="3.40.30.10">
    <property type="entry name" value="Glutaredoxin"/>
    <property type="match status" value="1"/>
</dbReference>
<organism evidence="12 13">
    <name type="scientific">Drechslerella dactyloides</name>
    <name type="common">Nematode-trapping fungus</name>
    <name type="synonym">Arthrobotrys dactyloides</name>
    <dbReference type="NCBI Taxonomy" id="74499"/>
    <lineage>
        <taxon>Eukaryota</taxon>
        <taxon>Fungi</taxon>
        <taxon>Dikarya</taxon>
        <taxon>Ascomycota</taxon>
        <taxon>Pezizomycotina</taxon>
        <taxon>Orbiliomycetes</taxon>
        <taxon>Orbiliales</taxon>
        <taxon>Orbiliaceae</taxon>
        <taxon>Drechslerella</taxon>
    </lineage>
</organism>
<dbReference type="PANTHER" id="PTHR42801:SF23">
    <property type="entry name" value="PEROXIREDOXIN DOT5"/>
    <property type="match status" value="1"/>
</dbReference>
<evidence type="ECO:0000256" key="4">
    <source>
        <dbReference type="ARBA" id="ARBA00023002"/>
    </source>
</evidence>
<dbReference type="InterPro" id="IPR013766">
    <property type="entry name" value="Thioredoxin_domain"/>
</dbReference>
<feature type="compositionally biased region" description="Low complexity" evidence="10">
    <location>
        <begin position="98"/>
        <end position="144"/>
    </location>
</feature>
<keyword evidence="4" id="KW-0560">Oxidoreductase</keyword>
<evidence type="ECO:0000259" key="11">
    <source>
        <dbReference type="PROSITE" id="PS51352"/>
    </source>
</evidence>
<dbReference type="PANTHER" id="PTHR42801">
    <property type="entry name" value="THIOREDOXIN-DEPENDENT PEROXIDE REDUCTASE"/>
    <property type="match status" value="1"/>
</dbReference>
<feature type="region of interest" description="Disordered" evidence="10">
    <location>
        <begin position="398"/>
        <end position="417"/>
    </location>
</feature>
<comment type="caution">
    <text evidence="12">The sequence shown here is derived from an EMBL/GenBank/DDBJ whole genome shotgun (WGS) entry which is preliminary data.</text>
</comment>
<keyword evidence="2" id="KW-0575">Peroxidase</keyword>
<feature type="compositionally biased region" description="Basic and acidic residues" evidence="10">
    <location>
        <begin position="159"/>
        <end position="179"/>
    </location>
</feature>
<evidence type="ECO:0000256" key="5">
    <source>
        <dbReference type="ARBA" id="ARBA00023157"/>
    </source>
</evidence>
<evidence type="ECO:0000256" key="1">
    <source>
        <dbReference type="ARBA" id="ARBA00013017"/>
    </source>
</evidence>
<dbReference type="GO" id="GO:0005737">
    <property type="term" value="C:cytoplasm"/>
    <property type="evidence" value="ECO:0007669"/>
    <property type="project" value="TreeGrafter"/>
</dbReference>
<dbReference type="PROSITE" id="PS51352">
    <property type="entry name" value="THIOREDOXIN_2"/>
    <property type="match status" value="1"/>
</dbReference>
<dbReference type="AlphaFoldDB" id="A0AAD6J7X6"/>
<evidence type="ECO:0000256" key="7">
    <source>
        <dbReference type="ARBA" id="ARBA00032824"/>
    </source>
</evidence>
<dbReference type="InterPro" id="IPR036249">
    <property type="entry name" value="Thioredoxin-like_sf"/>
</dbReference>
<feature type="compositionally biased region" description="Basic residues" evidence="10">
    <location>
        <begin position="54"/>
        <end position="65"/>
    </location>
</feature>
<dbReference type="GO" id="GO:0034599">
    <property type="term" value="P:cellular response to oxidative stress"/>
    <property type="evidence" value="ECO:0007669"/>
    <property type="project" value="TreeGrafter"/>
</dbReference>
<dbReference type="InterPro" id="IPR050924">
    <property type="entry name" value="Peroxiredoxin_BCP/PrxQ"/>
</dbReference>
<evidence type="ECO:0000256" key="8">
    <source>
        <dbReference type="ARBA" id="ARBA00038489"/>
    </source>
</evidence>
<reference evidence="12" key="1">
    <citation type="submission" date="2023-01" db="EMBL/GenBank/DDBJ databases">
        <title>The chitinases involved in constricting ring structure development in the nematode-trapping fungus Drechslerella dactyloides.</title>
        <authorList>
            <person name="Wang R."/>
            <person name="Zhang L."/>
            <person name="Tang P."/>
            <person name="Li S."/>
            <person name="Liang L."/>
        </authorList>
    </citation>
    <scope>NUCLEOTIDE SEQUENCE</scope>
    <source>
        <strain evidence="12">YMF1.00031</strain>
    </source>
</reference>
<feature type="compositionally biased region" description="Low complexity" evidence="10">
    <location>
        <begin position="223"/>
        <end position="241"/>
    </location>
</feature>
<dbReference type="Proteomes" id="UP001221413">
    <property type="component" value="Unassembled WGS sequence"/>
</dbReference>
<dbReference type="Pfam" id="PF00578">
    <property type="entry name" value="AhpC-TSA"/>
    <property type="match status" value="1"/>
</dbReference>
<gene>
    <name evidence="12" type="ORF">Dda_0476</name>
</gene>
<sequence length="445" mass="45824">MTPLRHPAVPVATEKERKNRSAAAGRSLHRVANMPMELRKRKAPAAPPPPPPAPKRKATAPKKDKKPAAAAAAEKVVEKAAEKATLVKKVAAPKKTKAAAAAEKAEVTTDAPTADPEVLPEAPAVEEPAAAAPSSSKAKAAPKGKAAKEKESNPAPKTAEPKKEEPKEKKAAPKDKKENAAAVEKPAPKAAAKKDKATAEEKKPEPAAEKAEKKEKEKEKKPASTAKASTSKSATATPAPSAAVELKAGDPIPTGLPELLNHAGEKVMLSALIEASKNGIVLFAYPQASTPGCIKQANAFNAAKDGFEAEGFSIYGISGDKPEKNLKFKEKEKLTYPLLSDTAYDLHARFGIAKPGGKGTLRSVVVISKDGKVVAIKKAGPEETVKAARAACGVLDGKADADKDKKEAPAASSSSSAAAAAAAAVVAADTDSKQPTVEEAPDAST</sequence>
<comment type="similarity">
    <text evidence="8">Belongs to the peroxiredoxin family. BCP/PrxQ subfamily.</text>
</comment>